<sequence length="67" mass="7920">MAVSHGHVPAKPKLSPIRKRLFWRVSRHSKAYKYALEEEKRGTEKRGKELPQGSRLIHLRSRIHHQD</sequence>
<feature type="region of interest" description="Disordered" evidence="1">
    <location>
        <begin position="38"/>
        <end position="67"/>
    </location>
</feature>
<dbReference type="Proteomes" id="UP000032142">
    <property type="component" value="Unassembled WGS sequence"/>
</dbReference>
<feature type="compositionally biased region" description="Basic residues" evidence="1">
    <location>
        <begin position="57"/>
        <end position="67"/>
    </location>
</feature>
<keyword evidence="3" id="KW-1185">Reference proteome</keyword>
<evidence type="ECO:0000256" key="1">
    <source>
        <dbReference type="SAM" id="MobiDB-lite"/>
    </source>
</evidence>
<name>A0A0B0N6U3_GOSAR</name>
<proteinExistence type="predicted"/>
<organism evidence="2 3">
    <name type="scientific">Gossypium arboreum</name>
    <name type="common">Tree cotton</name>
    <name type="synonym">Gossypium nanking</name>
    <dbReference type="NCBI Taxonomy" id="29729"/>
    <lineage>
        <taxon>Eukaryota</taxon>
        <taxon>Viridiplantae</taxon>
        <taxon>Streptophyta</taxon>
        <taxon>Embryophyta</taxon>
        <taxon>Tracheophyta</taxon>
        <taxon>Spermatophyta</taxon>
        <taxon>Magnoliopsida</taxon>
        <taxon>eudicotyledons</taxon>
        <taxon>Gunneridae</taxon>
        <taxon>Pentapetalae</taxon>
        <taxon>rosids</taxon>
        <taxon>malvids</taxon>
        <taxon>Malvales</taxon>
        <taxon>Malvaceae</taxon>
        <taxon>Malvoideae</taxon>
        <taxon>Gossypium</taxon>
    </lineage>
</organism>
<dbReference type="EMBL" id="KN393367">
    <property type="protein sequence ID" value="KHG10213.1"/>
    <property type="molecule type" value="Genomic_DNA"/>
</dbReference>
<protein>
    <submittedName>
        <fullName evidence="2">Uncharacterized protein</fullName>
    </submittedName>
</protein>
<reference evidence="3" key="1">
    <citation type="submission" date="2014-09" db="EMBL/GenBank/DDBJ databases">
        <authorList>
            <person name="Mudge J."/>
            <person name="Ramaraj T."/>
            <person name="Lindquist I.E."/>
            <person name="Bharti A.K."/>
            <person name="Sundararajan A."/>
            <person name="Cameron C.T."/>
            <person name="Woodward J.E."/>
            <person name="May G.D."/>
            <person name="Brubaker C."/>
            <person name="Broadhvest J."/>
            <person name="Wilkins T.A."/>
        </authorList>
    </citation>
    <scope>NUCLEOTIDE SEQUENCE</scope>
    <source>
        <strain evidence="3">cv. AKA8401</strain>
    </source>
</reference>
<accession>A0A0B0N6U3</accession>
<dbReference type="AlphaFoldDB" id="A0A0B0N6U3"/>
<feature type="compositionally biased region" description="Basic and acidic residues" evidence="1">
    <location>
        <begin position="38"/>
        <end position="49"/>
    </location>
</feature>
<gene>
    <name evidence="2" type="ORF">F383_14086</name>
</gene>
<evidence type="ECO:0000313" key="2">
    <source>
        <dbReference type="EMBL" id="KHG10213.1"/>
    </source>
</evidence>
<evidence type="ECO:0000313" key="3">
    <source>
        <dbReference type="Proteomes" id="UP000032142"/>
    </source>
</evidence>